<comment type="caution">
    <text evidence="2">The sequence shown here is derived from an EMBL/GenBank/DDBJ whole genome shotgun (WGS) entry which is preliminary data.</text>
</comment>
<dbReference type="Gene3D" id="1.10.630.10">
    <property type="entry name" value="Cytochrome P450"/>
    <property type="match status" value="1"/>
</dbReference>
<proteinExistence type="inferred from homology"/>
<dbReference type="EMBL" id="BAABDO010000029">
    <property type="protein sequence ID" value="GAA4139192.1"/>
    <property type="molecule type" value="Genomic_DNA"/>
</dbReference>
<dbReference type="SUPFAM" id="SSF48264">
    <property type="entry name" value="Cytochrome P450"/>
    <property type="match status" value="1"/>
</dbReference>
<sequence length="389" mass="43170">MPRRCPFSPPPEYRRLRAAGPLARVSFLGRPVWVVTRQAEARRLLTDPRFSTDPTTPGHPLAGFAGSADEQAGQFLDMDPPEHGRYRRMVIPDFSVKGVRRLRPRIRQVVDELIDDMLRADGADLVSAFGLPLAAQMICQILGVPYEDRDYFHQCTRRIAEASGEGAEQEAGAARTELITYLGALVDRAARRGGDGIVGRLVATRLATGELSRDEVVGIAFLLLVAGHQTTANMLPLGVFTLLSHPEQLAELTADPGLWPGAVEELLRFHSVVDWAAFDRVATEDVELGGEVVRAGEAIFVLGASANRDERVYERPDEFDVRRGTRHHLAFGYGFHQCLGQHLARAELEIGLRTLFERIPSIRLAVGADELPFKYANRTFGLYRLPVMW</sequence>
<dbReference type="CDD" id="cd11030">
    <property type="entry name" value="CYP105-like"/>
    <property type="match status" value="1"/>
</dbReference>
<dbReference type="RefSeq" id="WP_345020805.1">
    <property type="nucleotide sequence ID" value="NZ_BAABDO010000029.1"/>
</dbReference>
<dbReference type="InterPro" id="IPR002397">
    <property type="entry name" value="Cyt_P450_B"/>
</dbReference>
<keyword evidence="3" id="KW-1185">Reference proteome</keyword>
<dbReference type="PANTHER" id="PTHR46696">
    <property type="entry name" value="P450, PUTATIVE (EUROFUNG)-RELATED"/>
    <property type="match status" value="1"/>
</dbReference>
<name>A0ABP7YQ73_9ACTN</name>
<dbReference type="PANTHER" id="PTHR46696:SF1">
    <property type="entry name" value="CYTOCHROME P450 YJIB-RELATED"/>
    <property type="match status" value="1"/>
</dbReference>
<dbReference type="Pfam" id="PF00067">
    <property type="entry name" value="p450"/>
    <property type="match status" value="1"/>
</dbReference>
<dbReference type="PRINTS" id="PR00359">
    <property type="entry name" value="BP450"/>
</dbReference>
<protein>
    <submittedName>
        <fullName evidence="2">Cytochrome P450</fullName>
    </submittedName>
</protein>
<reference evidence="3" key="1">
    <citation type="journal article" date="2019" name="Int. J. Syst. Evol. Microbiol.">
        <title>The Global Catalogue of Microorganisms (GCM) 10K type strain sequencing project: providing services to taxonomists for standard genome sequencing and annotation.</title>
        <authorList>
            <consortium name="The Broad Institute Genomics Platform"/>
            <consortium name="The Broad Institute Genome Sequencing Center for Infectious Disease"/>
            <person name="Wu L."/>
            <person name="Ma J."/>
        </authorList>
    </citation>
    <scope>NUCLEOTIDE SEQUENCE [LARGE SCALE GENOMIC DNA]</scope>
    <source>
        <strain evidence="3">JCM 17316</strain>
    </source>
</reference>
<evidence type="ECO:0000256" key="1">
    <source>
        <dbReference type="ARBA" id="ARBA00010617"/>
    </source>
</evidence>
<comment type="similarity">
    <text evidence="1">Belongs to the cytochrome P450 family.</text>
</comment>
<dbReference type="PRINTS" id="PR00385">
    <property type="entry name" value="P450"/>
</dbReference>
<accession>A0ABP7YQ73</accession>
<gene>
    <name evidence="2" type="ORF">GCM10022416_25250</name>
</gene>
<dbReference type="Proteomes" id="UP001500266">
    <property type="component" value="Unassembled WGS sequence"/>
</dbReference>
<evidence type="ECO:0000313" key="3">
    <source>
        <dbReference type="Proteomes" id="UP001500266"/>
    </source>
</evidence>
<evidence type="ECO:0000313" key="2">
    <source>
        <dbReference type="EMBL" id="GAA4139192.1"/>
    </source>
</evidence>
<dbReference type="InterPro" id="IPR001128">
    <property type="entry name" value="Cyt_P450"/>
</dbReference>
<dbReference type="InterPro" id="IPR036396">
    <property type="entry name" value="Cyt_P450_sf"/>
</dbReference>
<organism evidence="2 3">
    <name type="scientific">Actinomadura keratinilytica</name>
    <dbReference type="NCBI Taxonomy" id="547461"/>
    <lineage>
        <taxon>Bacteria</taxon>
        <taxon>Bacillati</taxon>
        <taxon>Actinomycetota</taxon>
        <taxon>Actinomycetes</taxon>
        <taxon>Streptosporangiales</taxon>
        <taxon>Thermomonosporaceae</taxon>
        <taxon>Actinomadura</taxon>
    </lineage>
</organism>